<feature type="transmembrane region" description="Helical" evidence="1">
    <location>
        <begin position="90"/>
        <end position="109"/>
    </location>
</feature>
<feature type="transmembrane region" description="Helical" evidence="1">
    <location>
        <begin position="368"/>
        <end position="387"/>
    </location>
</feature>
<protein>
    <submittedName>
        <fullName evidence="2">Uncharacterized protein</fullName>
    </submittedName>
</protein>
<organism evidence="2 3">
    <name type="scientific">Ravibacter arvi</name>
    <dbReference type="NCBI Taxonomy" id="2051041"/>
    <lineage>
        <taxon>Bacteria</taxon>
        <taxon>Pseudomonadati</taxon>
        <taxon>Bacteroidota</taxon>
        <taxon>Cytophagia</taxon>
        <taxon>Cytophagales</taxon>
        <taxon>Spirosomataceae</taxon>
        <taxon>Ravibacter</taxon>
    </lineage>
</organism>
<feature type="transmembrane region" description="Helical" evidence="1">
    <location>
        <begin position="267"/>
        <end position="285"/>
    </location>
</feature>
<proteinExistence type="predicted"/>
<evidence type="ECO:0000313" key="2">
    <source>
        <dbReference type="EMBL" id="GAA4436740.1"/>
    </source>
</evidence>
<dbReference type="RefSeq" id="WP_345027703.1">
    <property type="nucleotide sequence ID" value="NZ_BAABEY010000016.1"/>
</dbReference>
<sequence length="556" mass="63606">MTARINRPLLLACCAVPIVIFLWTVFAMSTNTPFQDDFDALLEPVLLLHSQDFLWAGFWRALYQQDDERRIVVDRLIAYLLYTFNGELNLKLMVIGGALNLLIVPAVLYRWFKSTATSLVLMVPIVWVLFNIQFYETIFWAMIPFQHLAVFVWAILTMWLLTRGTRATLLGALATGLLTIYADVSGNFILPAGLLALAAQYRWREAAIWLLVLGIVSGFYFTGLEMPAYRPKFSDNFSNPFQIVLVLITLFGIWADPGPTFPMLFREGLSLAFGLAGLIFVLQLLVKEVKNTVVRKNTLKKDSAFLWGTLGFITIVLLVLASGRASEGLETFFNPRYRHMYLFWIIFSYLLAVRYNPVWFRSSVVQNTLVAGSVLFCANAYLMYWGGLDKYRKTFLIDAYQWYHNRSLPSSPIYLSLRKRVDDIYEGVYKQGIYHPEKYPFETLPDAPVEGKIEVALHQADGGVDVSVANVARGMGKNDGAYLIFRADNGETHILPTYHRQRPLHRLLLDGSYYYPDAQMDRYATDYFKSKAFEVEVGIIEGKKQYRLITGKQLRL</sequence>
<feature type="transmembrane region" description="Helical" evidence="1">
    <location>
        <begin position="138"/>
        <end position="161"/>
    </location>
</feature>
<evidence type="ECO:0000256" key="1">
    <source>
        <dbReference type="SAM" id="Phobius"/>
    </source>
</evidence>
<feature type="transmembrane region" description="Helical" evidence="1">
    <location>
        <begin position="168"/>
        <end position="194"/>
    </location>
</feature>
<keyword evidence="1" id="KW-0472">Membrane</keyword>
<accession>A0ABP8LVX0</accession>
<dbReference type="EMBL" id="BAABEY010000016">
    <property type="protein sequence ID" value="GAA4436740.1"/>
    <property type="molecule type" value="Genomic_DNA"/>
</dbReference>
<evidence type="ECO:0000313" key="3">
    <source>
        <dbReference type="Proteomes" id="UP001501508"/>
    </source>
</evidence>
<feature type="transmembrane region" description="Helical" evidence="1">
    <location>
        <begin position="236"/>
        <end position="255"/>
    </location>
</feature>
<feature type="transmembrane region" description="Helical" evidence="1">
    <location>
        <begin position="116"/>
        <end position="132"/>
    </location>
</feature>
<keyword evidence="1" id="KW-1133">Transmembrane helix</keyword>
<reference evidence="3" key="1">
    <citation type="journal article" date="2019" name="Int. J. Syst. Evol. Microbiol.">
        <title>The Global Catalogue of Microorganisms (GCM) 10K type strain sequencing project: providing services to taxonomists for standard genome sequencing and annotation.</title>
        <authorList>
            <consortium name="The Broad Institute Genomics Platform"/>
            <consortium name="The Broad Institute Genome Sequencing Center for Infectious Disease"/>
            <person name="Wu L."/>
            <person name="Ma J."/>
        </authorList>
    </citation>
    <scope>NUCLEOTIDE SEQUENCE [LARGE SCALE GENOMIC DNA]</scope>
    <source>
        <strain evidence="3">JCM 31920</strain>
    </source>
</reference>
<keyword evidence="3" id="KW-1185">Reference proteome</keyword>
<comment type="caution">
    <text evidence="2">The sequence shown here is derived from an EMBL/GenBank/DDBJ whole genome shotgun (WGS) entry which is preliminary data.</text>
</comment>
<feature type="transmembrane region" description="Helical" evidence="1">
    <location>
        <begin position="337"/>
        <end position="356"/>
    </location>
</feature>
<dbReference type="Proteomes" id="UP001501508">
    <property type="component" value="Unassembled WGS sequence"/>
</dbReference>
<gene>
    <name evidence="2" type="ORF">GCM10023091_14990</name>
</gene>
<name>A0ABP8LVX0_9BACT</name>
<keyword evidence="1" id="KW-0812">Transmembrane</keyword>
<feature type="transmembrane region" description="Helical" evidence="1">
    <location>
        <begin position="206"/>
        <end position="224"/>
    </location>
</feature>
<feature type="transmembrane region" description="Helical" evidence="1">
    <location>
        <begin position="305"/>
        <end position="325"/>
    </location>
</feature>